<keyword evidence="2" id="KW-0812">Transmembrane</keyword>
<dbReference type="Proteomes" id="UP001233172">
    <property type="component" value="Unassembled WGS sequence"/>
</dbReference>
<feature type="compositionally biased region" description="Low complexity" evidence="1">
    <location>
        <begin position="258"/>
        <end position="267"/>
    </location>
</feature>
<gene>
    <name evidence="4" type="ORF">Bpfe_008604</name>
</gene>
<sequence>MQGLYTERYIGTDKVLEVTIWNELIFLTVLIIVITRTKCLTPVVNIESVGPGDNFTVECDITRFSQTPVADYLWSLSAQAKQETQKEYTTVATYCPFLPLEEQQLTRIPPGRQWTVFYSGGNSYLNIDTIRISIYVKDGRSEDAGLYRCILITGTKPQKTMYSAPSHLLAKATTVRTTQSKSTNQVSTKKRETSIATIVRTVNPTGAPTVESWKYIWYFVLAVLIVITAVLCFLRKKRSKPNVTESNNLDLNSKAHNSHLSASSYSESEVDPVNEFPNTDKKIKKSSSKNPSQRTASSNDNESEVDTTSNTNS</sequence>
<feature type="transmembrane region" description="Helical" evidence="2">
    <location>
        <begin position="215"/>
        <end position="234"/>
    </location>
</feature>
<protein>
    <recommendedName>
        <fullName evidence="3">Ig-like domain-containing protein</fullName>
    </recommendedName>
</protein>
<feature type="compositionally biased region" description="Polar residues" evidence="1">
    <location>
        <begin position="242"/>
        <end position="255"/>
    </location>
</feature>
<reference evidence="4" key="2">
    <citation type="submission" date="2023-04" db="EMBL/GenBank/DDBJ databases">
        <authorList>
            <person name="Bu L."/>
            <person name="Lu L."/>
            <person name="Laidemitt M.R."/>
            <person name="Zhang S.M."/>
            <person name="Mutuku M."/>
            <person name="Mkoji G."/>
            <person name="Steinauer M."/>
            <person name="Loker E.S."/>
        </authorList>
    </citation>
    <scope>NUCLEOTIDE SEQUENCE</scope>
    <source>
        <strain evidence="4">KasaAsao</strain>
        <tissue evidence="4">Whole Snail</tissue>
    </source>
</reference>
<evidence type="ECO:0000259" key="3">
    <source>
        <dbReference type="PROSITE" id="PS50835"/>
    </source>
</evidence>
<keyword evidence="2" id="KW-1133">Transmembrane helix</keyword>
<evidence type="ECO:0000313" key="4">
    <source>
        <dbReference type="EMBL" id="KAK0062111.1"/>
    </source>
</evidence>
<dbReference type="AlphaFoldDB" id="A0AAD8BWG8"/>
<dbReference type="InterPro" id="IPR007110">
    <property type="entry name" value="Ig-like_dom"/>
</dbReference>
<accession>A0AAD8BWG8</accession>
<evidence type="ECO:0000256" key="1">
    <source>
        <dbReference type="SAM" id="MobiDB-lite"/>
    </source>
</evidence>
<keyword evidence="5" id="KW-1185">Reference proteome</keyword>
<evidence type="ECO:0000256" key="2">
    <source>
        <dbReference type="SAM" id="Phobius"/>
    </source>
</evidence>
<reference evidence="4" key="1">
    <citation type="journal article" date="2023" name="PLoS Negl. Trop. Dis.">
        <title>A genome sequence for Biomphalaria pfeifferi, the major vector snail for the human-infecting parasite Schistosoma mansoni.</title>
        <authorList>
            <person name="Bu L."/>
            <person name="Lu L."/>
            <person name="Laidemitt M.R."/>
            <person name="Zhang S.M."/>
            <person name="Mutuku M."/>
            <person name="Mkoji G."/>
            <person name="Steinauer M."/>
            <person name="Loker E.S."/>
        </authorList>
    </citation>
    <scope>NUCLEOTIDE SEQUENCE</scope>
    <source>
        <strain evidence="4">KasaAsao</strain>
    </source>
</reference>
<evidence type="ECO:0000313" key="5">
    <source>
        <dbReference type="Proteomes" id="UP001233172"/>
    </source>
</evidence>
<organism evidence="4 5">
    <name type="scientific">Biomphalaria pfeifferi</name>
    <name type="common">Bloodfluke planorb</name>
    <name type="synonym">Freshwater snail</name>
    <dbReference type="NCBI Taxonomy" id="112525"/>
    <lineage>
        <taxon>Eukaryota</taxon>
        <taxon>Metazoa</taxon>
        <taxon>Spiralia</taxon>
        <taxon>Lophotrochozoa</taxon>
        <taxon>Mollusca</taxon>
        <taxon>Gastropoda</taxon>
        <taxon>Heterobranchia</taxon>
        <taxon>Euthyneura</taxon>
        <taxon>Panpulmonata</taxon>
        <taxon>Hygrophila</taxon>
        <taxon>Lymnaeoidea</taxon>
        <taxon>Planorbidae</taxon>
        <taxon>Biomphalaria</taxon>
    </lineage>
</organism>
<dbReference type="PROSITE" id="PS50835">
    <property type="entry name" value="IG_LIKE"/>
    <property type="match status" value="1"/>
</dbReference>
<proteinExistence type="predicted"/>
<feature type="compositionally biased region" description="Polar residues" evidence="1">
    <location>
        <begin position="290"/>
        <end position="313"/>
    </location>
</feature>
<feature type="region of interest" description="Disordered" evidence="1">
    <location>
        <begin position="242"/>
        <end position="313"/>
    </location>
</feature>
<feature type="domain" description="Ig-like" evidence="3">
    <location>
        <begin position="42"/>
        <end position="162"/>
    </location>
</feature>
<dbReference type="EMBL" id="JASAOG010000027">
    <property type="protein sequence ID" value="KAK0062111.1"/>
    <property type="molecule type" value="Genomic_DNA"/>
</dbReference>
<comment type="caution">
    <text evidence="4">The sequence shown here is derived from an EMBL/GenBank/DDBJ whole genome shotgun (WGS) entry which is preliminary data.</text>
</comment>
<name>A0AAD8BWG8_BIOPF</name>
<keyword evidence="2" id="KW-0472">Membrane</keyword>